<keyword evidence="2" id="KW-1185">Reference proteome</keyword>
<reference evidence="1" key="2">
    <citation type="journal article" date="2022" name="New Phytol.">
        <title>Evolutionary transition to the ectomycorrhizal habit in the genomes of a hyperdiverse lineage of mushroom-forming fungi.</title>
        <authorList>
            <person name="Looney B."/>
            <person name="Miyauchi S."/>
            <person name="Morin E."/>
            <person name="Drula E."/>
            <person name="Courty P.E."/>
            <person name="Kohler A."/>
            <person name="Kuo A."/>
            <person name="LaButti K."/>
            <person name="Pangilinan J."/>
            <person name="Lipzen A."/>
            <person name="Riley R."/>
            <person name="Andreopoulos W."/>
            <person name="He G."/>
            <person name="Johnson J."/>
            <person name="Nolan M."/>
            <person name="Tritt A."/>
            <person name="Barry K.W."/>
            <person name="Grigoriev I.V."/>
            <person name="Nagy L.G."/>
            <person name="Hibbett D."/>
            <person name="Henrissat B."/>
            <person name="Matheny P.B."/>
            <person name="Labbe J."/>
            <person name="Martin F.M."/>
        </authorList>
    </citation>
    <scope>NUCLEOTIDE SEQUENCE</scope>
    <source>
        <strain evidence="1">HHB10654</strain>
    </source>
</reference>
<dbReference type="Proteomes" id="UP000814140">
    <property type="component" value="Unassembled WGS sequence"/>
</dbReference>
<dbReference type="EMBL" id="MU277196">
    <property type="protein sequence ID" value="KAI0065067.1"/>
    <property type="molecule type" value="Genomic_DNA"/>
</dbReference>
<sequence>MASAKDKAAARKRFEDVYTAVRDQLLSQFEEHGMPGEAIEYYRRSMDYNVPGGKLNRGLSVVDSVAIFKGRELNEEEYTKAAVLGWAVEFLQAYFLVSDDMMDSSITRRGQPCWYRVEGVGLIAINDSLLLEGAIYQMVRKHFKGEAYYVDLLDLFHEVSYKTEMGQLVDLITAPEDKVDLSKFSLERHKLIVIYKTAIYSFYLPVALAMLVCGFPVEKASPTAPDYYKLALDVLVPLGEYFQIQDDYLDYAGTPEQIGKIGTDILDNKCSWCINTALALATPEQRAVLDANYGRKDADAERKVKEIFKAVDVDGHYQEYEESAYQRINALIEKVPEVQNAAGDAVLRRDVFRKFVEKIYKRTK</sequence>
<evidence type="ECO:0000313" key="1">
    <source>
        <dbReference type="EMBL" id="KAI0065067.1"/>
    </source>
</evidence>
<comment type="caution">
    <text evidence="1">The sequence shown here is derived from an EMBL/GenBank/DDBJ whole genome shotgun (WGS) entry which is preliminary data.</text>
</comment>
<name>A0ACB8T9C0_9AGAM</name>
<proteinExistence type="predicted"/>
<organism evidence="1 2">
    <name type="scientific">Artomyces pyxidatus</name>
    <dbReference type="NCBI Taxonomy" id="48021"/>
    <lineage>
        <taxon>Eukaryota</taxon>
        <taxon>Fungi</taxon>
        <taxon>Dikarya</taxon>
        <taxon>Basidiomycota</taxon>
        <taxon>Agaricomycotina</taxon>
        <taxon>Agaricomycetes</taxon>
        <taxon>Russulales</taxon>
        <taxon>Auriscalpiaceae</taxon>
        <taxon>Artomyces</taxon>
    </lineage>
</organism>
<evidence type="ECO:0000313" key="2">
    <source>
        <dbReference type="Proteomes" id="UP000814140"/>
    </source>
</evidence>
<reference evidence="1" key="1">
    <citation type="submission" date="2021-03" db="EMBL/GenBank/DDBJ databases">
        <authorList>
            <consortium name="DOE Joint Genome Institute"/>
            <person name="Ahrendt S."/>
            <person name="Looney B.P."/>
            <person name="Miyauchi S."/>
            <person name="Morin E."/>
            <person name="Drula E."/>
            <person name="Courty P.E."/>
            <person name="Chicoki N."/>
            <person name="Fauchery L."/>
            <person name="Kohler A."/>
            <person name="Kuo A."/>
            <person name="Labutti K."/>
            <person name="Pangilinan J."/>
            <person name="Lipzen A."/>
            <person name="Riley R."/>
            <person name="Andreopoulos W."/>
            <person name="He G."/>
            <person name="Johnson J."/>
            <person name="Barry K.W."/>
            <person name="Grigoriev I.V."/>
            <person name="Nagy L."/>
            <person name="Hibbett D."/>
            <person name="Henrissat B."/>
            <person name="Matheny P.B."/>
            <person name="Labbe J."/>
            <person name="Martin F."/>
        </authorList>
    </citation>
    <scope>NUCLEOTIDE SEQUENCE</scope>
    <source>
        <strain evidence="1">HHB10654</strain>
    </source>
</reference>
<gene>
    <name evidence="1" type="ORF">BV25DRAFT_1798847</name>
</gene>
<protein>
    <submittedName>
        <fullName evidence="1">Farnesyl diphosphate synthase</fullName>
    </submittedName>
</protein>
<accession>A0ACB8T9C0</accession>